<keyword evidence="16" id="KW-0472">Membrane</keyword>
<keyword evidence="23" id="KW-1185">Reference proteome</keyword>
<keyword evidence="9" id="KW-0001">2Fe-2S</keyword>
<organism evidence="22 23">
    <name type="scientific">Chelativorans intermedius</name>
    <dbReference type="NCBI Taxonomy" id="515947"/>
    <lineage>
        <taxon>Bacteria</taxon>
        <taxon>Pseudomonadati</taxon>
        <taxon>Pseudomonadota</taxon>
        <taxon>Alphaproteobacteria</taxon>
        <taxon>Hyphomicrobiales</taxon>
        <taxon>Phyllobacteriaceae</taxon>
        <taxon>Chelativorans</taxon>
    </lineage>
</organism>
<accession>A0ABV6DBJ0</accession>
<keyword evidence="11" id="KW-1278">Translocase</keyword>
<name>A0ABV6DBJ0_9HYPH</name>
<keyword evidence="17" id="KW-1015">Disulfide bond</keyword>
<keyword evidence="14" id="KW-0408">Iron</keyword>
<dbReference type="InterPro" id="IPR006317">
    <property type="entry name" value="Ubiquinol_cyt_c_Rdtase_Fe-S-su"/>
</dbReference>
<keyword evidence="12" id="KW-0249">Electron transport</keyword>
<evidence type="ECO:0000256" key="16">
    <source>
        <dbReference type="ARBA" id="ARBA00023136"/>
    </source>
</evidence>
<feature type="domain" description="Rieske" evidence="21">
    <location>
        <begin position="84"/>
        <end position="170"/>
    </location>
</feature>
<dbReference type="RefSeq" id="WP_378074726.1">
    <property type="nucleotide sequence ID" value="NZ_JBHLXD010000034.1"/>
</dbReference>
<proteinExistence type="predicted"/>
<evidence type="ECO:0000256" key="5">
    <source>
        <dbReference type="ARBA" id="ARBA00019816"/>
    </source>
</evidence>
<dbReference type="NCBIfam" id="TIGR01416">
    <property type="entry name" value="Rieske_proteo"/>
    <property type="match status" value="1"/>
</dbReference>
<comment type="catalytic activity">
    <reaction evidence="18">
        <text>a quinol + 2 Fe(III)-[cytochrome c](out) = a quinone + 2 Fe(II)-[cytochrome c](out) + 2 H(+)(out)</text>
        <dbReference type="Rhea" id="RHEA:11484"/>
        <dbReference type="Rhea" id="RHEA-COMP:10350"/>
        <dbReference type="Rhea" id="RHEA-COMP:14399"/>
        <dbReference type="ChEBI" id="CHEBI:15378"/>
        <dbReference type="ChEBI" id="CHEBI:24646"/>
        <dbReference type="ChEBI" id="CHEBI:29033"/>
        <dbReference type="ChEBI" id="CHEBI:29034"/>
        <dbReference type="ChEBI" id="CHEBI:132124"/>
        <dbReference type="EC" id="7.1.1.8"/>
    </reaction>
</comment>
<evidence type="ECO:0000256" key="3">
    <source>
        <dbReference type="ARBA" id="ARBA00011649"/>
    </source>
</evidence>
<protein>
    <recommendedName>
        <fullName evidence="5">Ubiquinol-cytochrome c reductase iron-sulfur subunit</fullName>
        <ecNumber evidence="4">7.1.1.8</ecNumber>
    </recommendedName>
    <alternativeName>
        <fullName evidence="19">Rieske iron-sulfur protein</fullName>
    </alternativeName>
</protein>
<dbReference type="PROSITE" id="PS51296">
    <property type="entry name" value="RIESKE"/>
    <property type="match status" value="1"/>
</dbReference>
<comment type="cofactor">
    <cofactor evidence="20">
        <name>[2Fe-2S] cluster</name>
        <dbReference type="ChEBI" id="CHEBI:190135"/>
    </cofactor>
</comment>
<evidence type="ECO:0000256" key="12">
    <source>
        <dbReference type="ARBA" id="ARBA00022982"/>
    </source>
</evidence>
<dbReference type="InterPro" id="IPR019470">
    <property type="entry name" value="Ubiq_cytC_Rdtase_Fe-S_su_TAT"/>
</dbReference>
<dbReference type="InterPro" id="IPR005805">
    <property type="entry name" value="Rieske_Fe-S_prot_C"/>
</dbReference>
<evidence type="ECO:0000256" key="6">
    <source>
        <dbReference type="ARBA" id="ARBA00022448"/>
    </source>
</evidence>
<evidence type="ECO:0000256" key="10">
    <source>
        <dbReference type="ARBA" id="ARBA00022723"/>
    </source>
</evidence>
<evidence type="ECO:0000256" key="19">
    <source>
        <dbReference type="ARBA" id="ARBA00032409"/>
    </source>
</evidence>
<keyword evidence="6" id="KW-0813">Transport</keyword>
<evidence type="ECO:0000256" key="7">
    <source>
        <dbReference type="ARBA" id="ARBA00022475"/>
    </source>
</evidence>
<dbReference type="InterPro" id="IPR014349">
    <property type="entry name" value="Rieske_Fe-S_prot"/>
</dbReference>
<evidence type="ECO:0000256" key="1">
    <source>
        <dbReference type="ARBA" id="ARBA00002444"/>
    </source>
</evidence>
<dbReference type="InterPro" id="IPR036922">
    <property type="entry name" value="Rieske_2Fe-2S_sf"/>
</dbReference>
<dbReference type="Pfam" id="PF10399">
    <property type="entry name" value="UCR_Fe-S_N"/>
    <property type="match status" value="1"/>
</dbReference>
<comment type="function">
    <text evidence="1">Component of the ubiquinol-cytochrome c reductase complex (complex III or cytochrome b-c1 complex), which is a respiratory chain that generates an electrochemical potential coupled to ATP synthesis.</text>
</comment>
<dbReference type="EC" id="7.1.1.8" evidence="4"/>
<evidence type="ECO:0000256" key="4">
    <source>
        <dbReference type="ARBA" id="ARBA00012951"/>
    </source>
</evidence>
<dbReference type="PANTHER" id="PTHR10134">
    <property type="entry name" value="CYTOCHROME B-C1 COMPLEX SUBUNIT RIESKE, MITOCHONDRIAL"/>
    <property type="match status" value="1"/>
</dbReference>
<dbReference type="Gene3D" id="2.102.10.10">
    <property type="entry name" value="Rieske [2Fe-2S] iron-sulphur domain"/>
    <property type="match status" value="1"/>
</dbReference>
<evidence type="ECO:0000256" key="11">
    <source>
        <dbReference type="ARBA" id="ARBA00022967"/>
    </source>
</evidence>
<evidence type="ECO:0000256" key="17">
    <source>
        <dbReference type="ARBA" id="ARBA00023157"/>
    </source>
</evidence>
<evidence type="ECO:0000313" key="22">
    <source>
        <dbReference type="EMBL" id="MFC0209975.1"/>
    </source>
</evidence>
<evidence type="ECO:0000256" key="14">
    <source>
        <dbReference type="ARBA" id="ARBA00023004"/>
    </source>
</evidence>
<comment type="subcellular location">
    <subcellularLocation>
        <location evidence="2">Cell membrane</location>
        <topology evidence="2">Single-pass membrane protein</topology>
    </subcellularLocation>
</comment>
<keyword evidence="7" id="KW-1003">Cell membrane</keyword>
<dbReference type="InterPro" id="IPR017941">
    <property type="entry name" value="Rieske_2Fe-2S"/>
</dbReference>
<sequence length="170" mass="18837">MAPPHDTRPQRRCILAVPRSFQEISTVGTATTLWPFIDSMQPSADISAVATIDLDLTPTKPGRRVIVKWRGRPVLIVHRTEALIVQARADDAKPDLIEPALDSTRVHLPEWLVVVGVCTHLGCIPLDQSDGDPRGPFGSWFCSCHGSIYDSAIRFPRQPRGTDWLTHQNG</sequence>
<dbReference type="SUPFAM" id="SSF50022">
    <property type="entry name" value="ISP domain"/>
    <property type="match status" value="1"/>
</dbReference>
<evidence type="ECO:0000256" key="18">
    <source>
        <dbReference type="ARBA" id="ARBA00029351"/>
    </source>
</evidence>
<evidence type="ECO:0000256" key="13">
    <source>
        <dbReference type="ARBA" id="ARBA00022989"/>
    </source>
</evidence>
<gene>
    <name evidence="22" type="primary">petA</name>
    <name evidence="22" type="ORF">ACFFJ2_16370</name>
</gene>
<keyword evidence="15" id="KW-0411">Iron-sulfur</keyword>
<evidence type="ECO:0000256" key="20">
    <source>
        <dbReference type="ARBA" id="ARBA00034078"/>
    </source>
</evidence>
<dbReference type="Proteomes" id="UP001589755">
    <property type="component" value="Unassembled WGS sequence"/>
</dbReference>
<reference evidence="22 23" key="1">
    <citation type="submission" date="2024-09" db="EMBL/GenBank/DDBJ databases">
        <authorList>
            <person name="Sun Q."/>
            <person name="Mori K."/>
        </authorList>
    </citation>
    <scope>NUCLEOTIDE SEQUENCE [LARGE SCALE GENOMIC DNA]</scope>
    <source>
        <strain evidence="22 23">CCM 8543</strain>
    </source>
</reference>
<evidence type="ECO:0000259" key="21">
    <source>
        <dbReference type="PROSITE" id="PS51296"/>
    </source>
</evidence>
<evidence type="ECO:0000256" key="2">
    <source>
        <dbReference type="ARBA" id="ARBA00004162"/>
    </source>
</evidence>
<keyword evidence="13" id="KW-1133">Transmembrane helix</keyword>
<dbReference type="PRINTS" id="PR00162">
    <property type="entry name" value="RIESKE"/>
</dbReference>
<dbReference type="EMBL" id="JBHLXD010000034">
    <property type="protein sequence ID" value="MFC0209975.1"/>
    <property type="molecule type" value="Genomic_DNA"/>
</dbReference>
<keyword evidence="10" id="KW-0479">Metal-binding</keyword>
<evidence type="ECO:0000256" key="8">
    <source>
        <dbReference type="ARBA" id="ARBA00022692"/>
    </source>
</evidence>
<comment type="caution">
    <text evidence="22">The sequence shown here is derived from an EMBL/GenBank/DDBJ whole genome shotgun (WGS) entry which is preliminary data.</text>
</comment>
<evidence type="ECO:0000256" key="15">
    <source>
        <dbReference type="ARBA" id="ARBA00023014"/>
    </source>
</evidence>
<comment type="subunit">
    <text evidence="3">The main subunits of complex b-c1 are: cytochrome b, cytochrome c1 and the Rieske protein.</text>
</comment>
<keyword evidence="8" id="KW-0812">Transmembrane</keyword>
<evidence type="ECO:0000313" key="23">
    <source>
        <dbReference type="Proteomes" id="UP001589755"/>
    </source>
</evidence>
<evidence type="ECO:0000256" key="9">
    <source>
        <dbReference type="ARBA" id="ARBA00022714"/>
    </source>
</evidence>
<dbReference type="CDD" id="cd03470">
    <property type="entry name" value="Rieske_cytochrome_bc1"/>
    <property type="match status" value="1"/>
</dbReference>